<dbReference type="PANTHER" id="PTHR10963:SF55">
    <property type="entry name" value="GLYCOSIDE HYDROLASE FAMILY 16 PROTEIN"/>
    <property type="match status" value="1"/>
</dbReference>
<evidence type="ECO:0000256" key="2">
    <source>
        <dbReference type="SAM" id="SignalP"/>
    </source>
</evidence>
<keyword evidence="2" id="KW-0732">Signal</keyword>
<dbReference type="InterPro" id="IPR050546">
    <property type="entry name" value="Glycosyl_Hydrlase_16"/>
</dbReference>
<dbReference type="Gene3D" id="2.60.40.10">
    <property type="entry name" value="Immunoglobulins"/>
    <property type="match status" value="1"/>
</dbReference>
<dbReference type="InterPro" id="IPR000757">
    <property type="entry name" value="Beta-glucanase-like"/>
</dbReference>
<dbReference type="EMBL" id="CP028811">
    <property type="protein sequence ID" value="AWA31512.1"/>
    <property type="molecule type" value="Genomic_DNA"/>
</dbReference>
<feature type="chain" id="PRO_5015628602" evidence="2">
    <location>
        <begin position="23"/>
        <end position="543"/>
    </location>
</feature>
<evidence type="ECO:0000313" key="4">
    <source>
        <dbReference type="EMBL" id="AWA31512.1"/>
    </source>
</evidence>
<accession>A0A2S0RLA3</accession>
<reference evidence="4 5" key="1">
    <citation type="submission" date="2018-04" db="EMBL/GenBank/DDBJ databases">
        <title>Genome sequencing of Flavobacterium sp. HYN0048.</title>
        <authorList>
            <person name="Yi H."/>
            <person name="Baek C."/>
        </authorList>
    </citation>
    <scope>NUCLEOTIDE SEQUENCE [LARGE SCALE GENOMIC DNA]</scope>
    <source>
        <strain evidence="4 5">HYN0048</strain>
    </source>
</reference>
<name>A0A2S0RLA3_9FLAO</name>
<dbReference type="Pfam" id="PF00722">
    <property type="entry name" value="Glyco_hydro_16"/>
    <property type="match status" value="1"/>
</dbReference>
<dbReference type="GO" id="GO:0004553">
    <property type="term" value="F:hydrolase activity, hydrolyzing O-glycosyl compounds"/>
    <property type="evidence" value="ECO:0007669"/>
    <property type="project" value="InterPro"/>
</dbReference>
<dbReference type="PROSITE" id="PS51762">
    <property type="entry name" value="GH16_2"/>
    <property type="match status" value="1"/>
</dbReference>
<evidence type="ECO:0000256" key="1">
    <source>
        <dbReference type="ARBA" id="ARBA00006865"/>
    </source>
</evidence>
<feature type="domain" description="GH16" evidence="3">
    <location>
        <begin position="303"/>
        <end position="543"/>
    </location>
</feature>
<dbReference type="RefSeq" id="WP_108373633.1">
    <property type="nucleotide sequence ID" value="NZ_CP028811.1"/>
</dbReference>
<keyword evidence="5" id="KW-1185">Reference proteome</keyword>
<dbReference type="KEGG" id="fmg:HYN48_12395"/>
<dbReference type="Proteomes" id="UP000244193">
    <property type="component" value="Chromosome"/>
</dbReference>
<dbReference type="SUPFAM" id="SSF49299">
    <property type="entry name" value="PKD domain"/>
    <property type="match status" value="1"/>
</dbReference>
<evidence type="ECO:0000313" key="5">
    <source>
        <dbReference type="Proteomes" id="UP000244193"/>
    </source>
</evidence>
<dbReference type="InterPro" id="IPR013783">
    <property type="entry name" value="Ig-like_fold"/>
</dbReference>
<dbReference type="SUPFAM" id="SSF49899">
    <property type="entry name" value="Concanavalin A-like lectins/glucanases"/>
    <property type="match status" value="1"/>
</dbReference>
<dbReference type="PROSITE" id="PS51257">
    <property type="entry name" value="PROKAR_LIPOPROTEIN"/>
    <property type="match status" value="1"/>
</dbReference>
<dbReference type="CDD" id="cd00146">
    <property type="entry name" value="PKD"/>
    <property type="match status" value="1"/>
</dbReference>
<proteinExistence type="inferred from homology"/>
<protein>
    <submittedName>
        <fullName evidence="4">Laminarinase</fullName>
    </submittedName>
</protein>
<sequence>MKNLFRKTAVILAAICAFTACEQDDHSFGDISTPSNLQVNAAIVGQTAEMPNGDGSGFVDFTATADNAISYKYIFSDGTTENSPSGIFRKRFTQNGLNTYSVTVLASGKGGVTTSTTLEVTVKSDFKDEEAVQFLTGGSSKKWYWAASEVGHLGVGPNNGDLTKNYYGDYYQAQPFEKAGSPDSSCLYDNELTFSLDNGILKYQLDNGGRTFFNAAFLGVAGGAGSSDQCLDFDVSGVKTVSLSPSNSLVAANLKRGTQMTFSDGGFMGYYIQQSTYEIMSITENRMVVRAVMGGNEALAWYHTFSSQPPTQPGDDNFDNLVFEDNFDVNGAPDTAKWSYDLGAGGWGNNEVQSYTNTADNVIVADGNLKITAKKVGSGYTSARLKSENKFEFKYGKIEFRAKLPTGGGTWPALWALGENYATNSWPACGEIDVMEHVGNNPNVIHGTLHYPGASGGNANTNSTTISNVSSEFHVYSVTWSASSIKFYVDGNLYHSYANVASSPFNLDFFLIMNVAMGGNFGGAIDPAFTQSTMEVDYVRVYQ</sequence>
<dbReference type="InterPro" id="IPR013320">
    <property type="entry name" value="ConA-like_dom_sf"/>
</dbReference>
<dbReference type="OrthoDB" id="9809583at2"/>
<dbReference type="AlphaFoldDB" id="A0A2S0RLA3"/>
<dbReference type="CDD" id="cd08023">
    <property type="entry name" value="GH16_laminarinase_like"/>
    <property type="match status" value="1"/>
</dbReference>
<dbReference type="PANTHER" id="PTHR10963">
    <property type="entry name" value="GLYCOSYL HYDROLASE-RELATED"/>
    <property type="match status" value="1"/>
</dbReference>
<dbReference type="Gene3D" id="2.60.120.200">
    <property type="match status" value="1"/>
</dbReference>
<dbReference type="InterPro" id="IPR035986">
    <property type="entry name" value="PKD_dom_sf"/>
</dbReference>
<dbReference type="GO" id="GO:0005975">
    <property type="term" value="P:carbohydrate metabolic process"/>
    <property type="evidence" value="ECO:0007669"/>
    <property type="project" value="InterPro"/>
</dbReference>
<evidence type="ECO:0000259" key="3">
    <source>
        <dbReference type="PROSITE" id="PS51762"/>
    </source>
</evidence>
<gene>
    <name evidence="4" type="ORF">HYN48_12395</name>
</gene>
<feature type="signal peptide" evidence="2">
    <location>
        <begin position="1"/>
        <end position="22"/>
    </location>
</feature>
<organism evidence="4 5">
    <name type="scientific">Flavobacterium magnum</name>
    <dbReference type="NCBI Taxonomy" id="2162713"/>
    <lineage>
        <taxon>Bacteria</taxon>
        <taxon>Pseudomonadati</taxon>
        <taxon>Bacteroidota</taxon>
        <taxon>Flavobacteriia</taxon>
        <taxon>Flavobacteriales</taxon>
        <taxon>Flavobacteriaceae</taxon>
        <taxon>Flavobacterium</taxon>
    </lineage>
</organism>
<comment type="similarity">
    <text evidence="1">Belongs to the glycosyl hydrolase 16 family.</text>
</comment>